<dbReference type="GO" id="GO:0008168">
    <property type="term" value="F:methyltransferase activity"/>
    <property type="evidence" value="ECO:0007669"/>
    <property type="project" value="UniProtKB-KW"/>
</dbReference>
<proteinExistence type="inferred from homology"/>
<dbReference type="PIRSF" id="PIRSF003085">
    <property type="entry name" value="CMAS"/>
    <property type="match status" value="1"/>
</dbReference>
<organism evidence="7 8">
    <name type="scientific">Sulfurirhabdus autotrophica</name>
    <dbReference type="NCBI Taxonomy" id="1706046"/>
    <lineage>
        <taxon>Bacteria</taxon>
        <taxon>Pseudomonadati</taxon>
        <taxon>Pseudomonadota</taxon>
        <taxon>Betaproteobacteria</taxon>
        <taxon>Nitrosomonadales</taxon>
        <taxon>Sulfuricellaceae</taxon>
        <taxon>Sulfurirhabdus</taxon>
    </lineage>
</organism>
<comment type="similarity">
    <text evidence="1">Belongs to the CFA/CMAS family.</text>
</comment>
<evidence type="ECO:0000256" key="3">
    <source>
        <dbReference type="ARBA" id="ARBA00022679"/>
    </source>
</evidence>
<name>A0A4V2W332_9PROT</name>
<dbReference type="SUPFAM" id="SSF53335">
    <property type="entry name" value="S-adenosyl-L-methionine-dependent methyltransferases"/>
    <property type="match status" value="1"/>
</dbReference>
<gene>
    <name evidence="7" type="ORF">EDC63_101361</name>
</gene>
<dbReference type="InterPro" id="IPR057206">
    <property type="entry name" value="DUF7884"/>
</dbReference>
<dbReference type="PANTHER" id="PTHR43667:SF1">
    <property type="entry name" value="CYCLOPROPANE-FATTY-ACYL-PHOSPHOLIPID SYNTHASE"/>
    <property type="match status" value="1"/>
</dbReference>
<dbReference type="Pfam" id="PF25371">
    <property type="entry name" value="DUF7884"/>
    <property type="match status" value="1"/>
</dbReference>
<evidence type="ECO:0000256" key="4">
    <source>
        <dbReference type="ARBA" id="ARBA00022691"/>
    </source>
</evidence>
<comment type="caution">
    <text evidence="7">The sequence shown here is derived from an EMBL/GenBank/DDBJ whole genome shotgun (WGS) entry which is preliminary data.</text>
</comment>
<evidence type="ECO:0000313" key="8">
    <source>
        <dbReference type="Proteomes" id="UP000295367"/>
    </source>
</evidence>
<dbReference type="GO" id="GO:0008610">
    <property type="term" value="P:lipid biosynthetic process"/>
    <property type="evidence" value="ECO:0007669"/>
    <property type="project" value="InterPro"/>
</dbReference>
<feature type="domain" description="DUF7884" evidence="6">
    <location>
        <begin position="18"/>
        <end position="81"/>
    </location>
</feature>
<dbReference type="AlphaFoldDB" id="A0A4V2W332"/>
<dbReference type="InterPro" id="IPR050723">
    <property type="entry name" value="CFA/CMAS"/>
</dbReference>
<sequence length="401" mass="45993">MLRDQMFNQIEQRIRKLVLPMSINFWDEREMNLGKHSKVKLSVRSPHALTSLANPSMGKLAKNYVEQQIDLEGSMHDIIHVGEMFCDAASCIAQPSRTGLSWLRQSRVDASKEISYHYDVSNDFYKLWLDRRMVYSCAYFKHPDDSLDLAQEQKLEHICRKLDLKTGEQFLDIGCGWGGLIFWAAENYGVNATGVTLSLNQYEYVQEQIVKRGLQDRCKVRLMDYRDVPVTEKYEKISSVGMFEHVGMKNLHQYFGKIYQLLQPGGLMLNHGITAANLGTDGLGSGISEFIEQYVFPGGELVHVSDAIEIMSQQCLECVDVENLRPHYAKTLWNWVENLEAGQQEAKELIGEKKFRIWHIYMGGSAHAFERGWMSLFQIVAGKPLSDGTLPYPYTRDHVYV</sequence>
<evidence type="ECO:0000256" key="2">
    <source>
        <dbReference type="ARBA" id="ARBA00022603"/>
    </source>
</evidence>
<evidence type="ECO:0000256" key="1">
    <source>
        <dbReference type="ARBA" id="ARBA00010815"/>
    </source>
</evidence>
<keyword evidence="8" id="KW-1185">Reference proteome</keyword>
<keyword evidence="5" id="KW-0443">Lipid metabolism</keyword>
<dbReference type="Pfam" id="PF02353">
    <property type="entry name" value="CMAS"/>
    <property type="match status" value="1"/>
</dbReference>
<dbReference type="CDD" id="cd02440">
    <property type="entry name" value="AdoMet_MTases"/>
    <property type="match status" value="1"/>
</dbReference>
<accession>A0A4V2W332</accession>
<evidence type="ECO:0000313" key="7">
    <source>
        <dbReference type="EMBL" id="TCV90389.1"/>
    </source>
</evidence>
<evidence type="ECO:0000259" key="6">
    <source>
        <dbReference type="Pfam" id="PF25371"/>
    </source>
</evidence>
<dbReference type="InterPro" id="IPR029063">
    <property type="entry name" value="SAM-dependent_MTases_sf"/>
</dbReference>
<dbReference type="EMBL" id="SMCO01000001">
    <property type="protein sequence ID" value="TCV90389.1"/>
    <property type="molecule type" value="Genomic_DNA"/>
</dbReference>
<keyword evidence="3" id="KW-0808">Transferase</keyword>
<dbReference type="InterPro" id="IPR003333">
    <property type="entry name" value="CMAS"/>
</dbReference>
<dbReference type="GO" id="GO:0032259">
    <property type="term" value="P:methylation"/>
    <property type="evidence" value="ECO:0007669"/>
    <property type="project" value="UniProtKB-KW"/>
</dbReference>
<keyword evidence="4" id="KW-0949">S-adenosyl-L-methionine</keyword>
<dbReference type="Gene3D" id="3.40.50.150">
    <property type="entry name" value="Vaccinia Virus protein VP39"/>
    <property type="match status" value="1"/>
</dbReference>
<dbReference type="RefSeq" id="WP_223248423.1">
    <property type="nucleotide sequence ID" value="NZ_BHVT01000073.1"/>
</dbReference>
<reference evidence="7 8" key="1">
    <citation type="submission" date="2019-03" db="EMBL/GenBank/DDBJ databases">
        <title>Genomic Encyclopedia of Type Strains, Phase IV (KMG-IV): sequencing the most valuable type-strain genomes for metagenomic binning, comparative biology and taxonomic classification.</title>
        <authorList>
            <person name="Goeker M."/>
        </authorList>
    </citation>
    <scope>NUCLEOTIDE SEQUENCE [LARGE SCALE GENOMIC DNA]</scope>
    <source>
        <strain evidence="7 8">DSM 100309</strain>
    </source>
</reference>
<dbReference type="PANTHER" id="PTHR43667">
    <property type="entry name" value="CYCLOPROPANE-FATTY-ACYL-PHOSPHOLIPID SYNTHASE"/>
    <property type="match status" value="1"/>
</dbReference>
<keyword evidence="2" id="KW-0489">Methyltransferase</keyword>
<dbReference type="Proteomes" id="UP000295367">
    <property type="component" value="Unassembled WGS sequence"/>
</dbReference>
<protein>
    <submittedName>
        <fullName evidence="7">Cyclopropane-fatty-acyl-phospholipid synthase</fullName>
    </submittedName>
</protein>
<evidence type="ECO:0000256" key="5">
    <source>
        <dbReference type="ARBA" id="ARBA00023098"/>
    </source>
</evidence>